<organism evidence="2 3">
    <name type="scientific">Pannonibacter phragmitetus</name>
    <dbReference type="NCBI Taxonomy" id="121719"/>
    <lineage>
        <taxon>Bacteria</taxon>
        <taxon>Pseudomonadati</taxon>
        <taxon>Pseudomonadota</taxon>
        <taxon>Alphaproteobacteria</taxon>
        <taxon>Hyphomicrobiales</taxon>
        <taxon>Stappiaceae</taxon>
        <taxon>Pannonibacter</taxon>
    </lineage>
</organism>
<evidence type="ECO:0000313" key="3">
    <source>
        <dbReference type="Proteomes" id="UP000064921"/>
    </source>
</evidence>
<feature type="compositionally biased region" description="Low complexity" evidence="1">
    <location>
        <begin position="99"/>
        <end position="122"/>
    </location>
</feature>
<dbReference type="Proteomes" id="UP000064921">
    <property type="component" value="Chromosome"/>
</dbReference>
<dbReference type="EMBL" id="CP013068">
    <property type="protein sequence ID" value="ALV28016.1"/>
    <property type="molecule type" value="Genomic_DNA"/>
</dbReference>
<feature type="region of interest" description="Disordered" evidence="1">
    <location>
        <begin position="86"/>
        <end position="132"/>
    </location>
</feature>
<protein>
    <submittedName>
        <fullName evidence="2">Uncharacterized protein</fullName>
    </submittedName>
</protein>
<sequence>MPAQAAGIFLFYGAKEAFVSFVMVGLVPAGLREVDGTLNWLQSDHLASVRLMTNGSGAVIAENHYRPYGQRTELLAKRSICRVNPRAGLASGTTRKRASPISTPVTTTPSSPASYPPTGSTPHNPASEQTDTHMPQITRWRTRIQAGTAGLVKVSQIGIITIKNRLTKIMKRLKVSEKGMMSFPS</sequence>
<dbReference type="KEGG" id="pphr:APZ00_13845"/>
<gene>
    <name evidence="2" type="ORF">APZ00_13845</name>
</gene>
<dbReference type="Gene3D" id="2.180.10.10">
    <property type="entry name" value="RHS repeat-associated core"/>
    <property type="match status" value="1"/>
</dbReference>
<proteinExistence type="predicted"/>
<keyword evidence="3" id="KW-1185">Reference proteome</keyword>
<name>A0A0U3NEG6_9HYPH</name>
<reference evidence="2 3" key="1">
    <citation type="submission" date="2015-10" db="EMBL/GenBank/DDBJ databases">
        <title>The world's first case of liver abscess caused by Pannonibacter phragmitetus.</title>
        <authorList>
            <person name="Ming D."/>
            <person name="Wang M."/>
            <person name="Zhou Y."/>
            <person name="Jiang T."/>
            <person name="Hu S."/>
        </authorList>
    </citation>
    <scope>NUCLEOTIDE SEQUENCE [LARGE SCALE GENOMIC DNA]</scope>
    <source>
        <strain evidence="2 3">31801</strain>
    </source>
</reference>
<feature type="compositionally biased region" description="Polar residues" evidence="1">
    <location>
        <begin position="123"/>
        <end position="132"/>
    </location>
</feature>
<evidence type="ECO:0000256" key="1">
    <source>
        <dbReference type="SAM" id="MobiDB-lite"/>
    </source>
</evidence>
<evidence type="ECO:0000313" key="2">
    <source>
        <dbReference type="EMBL" id="ALV28016.1"/>
    </source>
</evidence>
<dbReference type="AlphaFoldDB" id="A0A0U3NEG6"/>
<accession>A0A0U3NEG6</accession>